<proteinExistence type="predicted"/>
<accession>A0A0A9GI65</accession>
<reference evidence="1" key="2">
    <citation type="journal article" date="2015" name="Data Brief">
        <title>Shoot transcriptome of the giant reed, Arundo donax.</title>
        <authorList>
            <person name="Barrero R.A."/>
            <person name="Guerrero F.D."/>
            <person name="Moolhuijzen P."/>
            <person name="Goolsby J.A."/>
            <person name="Tidwell J."/>
            <person name="Bellgard S.E."/>
            <person name="Bellgard M.I."/>
        </authorList>
    </citation>
    <scope>NUCLEOTIDE SEQUENCE</scope>
    <source>
        <tissue evidence="1">Shoot tissue taken approximately 20 cm above the soil surface</tissue>
    </source>
</reference>
<reference evidence="1" key="1">
    <citation type="submission" date="2014-09" db="EMBL/GenBank/DDBJ databases">
        <authorList>
            <person name="Magalhaes I.L.F."/>
            <person name="Oliveira U."/>
            <person name="Santos F.R."/>
            <person name="Vidigal T.H.D.A."/>
            <person name="Brescovit A.D."/>
            <person name="Santos A.J."/>
        </authorList>
    </citation>
    <scope>NUCLEOTIDE SEQUENCE</scope>
    <source>
        <tissue evidence="1">Shoot tissue taken approximately 20 cm above the soil surface</tissue>
    </source>
</reference>
<organism evidence="1">
    <name type="scientific">Arundo donax</name>
    <name type="common">Giant reed</name>
    <name type="synonym">Donax arundinaceus</name>
    <dbReference type="NCBI Taxonomy" id="35708"/>
    <lineage>
        <taxon>Eukaryota</taxon>
        <taxon>Viridiplantae</taxon>
        <taxon>Streptophyta</taxon>
        <taxon>Embryophyta</taxon>
        <taxon>Tracheophyta</taxon>
        <taxon>Spermatophyta</taxon>
        <taxon>Magnoliopsida</taxon>
        <taxon>Liliopsida</taxon>
        <taxon>Poales</taxon>
        <taxon>Poaceae</taxon>
        <taxon>PACMAD clade</taxon>
        <taxon>Arundinoideae</taxon>
        <taxon>Arundineae</taxon>
        <taxon>Arundo</taxon>
    </lineage>
</organism>
<dbReference type="EMBL" id="GBRH01173744">
    <property type="protein sequence ID" value="JAE24152.1"/>
    <property type="molecule type" value="Transcribed_RNA"/>
</dbReference>
<dbReference type="AlphaFoldDB" id="A0A0A9GI65"/>
<sequence length="25" mass="3015">MIELILTEKLLVAVSKLHCCWTFWH</sequence>
<name>A0A0A9GI65_ARUDO</name>
<protein>
    <submittedName>
        <fullName evidence="1">Uncharacterized protein</fullName>
    </submittedName>
</protein>
<evidence type="ECO:0000313" key="1">
    <source>
        <dbReference type="EMBL" id="JAE24152.1"/>
    </source>
</evidence>